<dbReference type="Pfam" id="PF00098">
    <property type="entry name" value="zf-CCHC"/>
    <property type="match status" value="1"/>
</dbReference>
<dbReference type="InterPro" id="IPR001878">
    <property type="entry name" value="Znf_CCHC"/>
</dbReference>
<organism evidence="3 4">
    <name type="scientific">Trichogramma kaykai</name>
    <dbReference type="NCBI Taxonomy" id="54128"/>
    <lineage>
        <taxon>Eukaryota</taxon>
        <taxon>Metazoa</taxon>
        <taxon>Ecdysozoa</taxon>
        <taxon>Arthropoda</taxon>
        <taxon>Hexapoda</taxon>
        <taxon>Insecta</taxon>
        <taxon>Pterygota</taxon>
        <taxon>Neoptera</taxon>
        <taxon>Endopterygota</taxon>
        <taxon>Hymenoptera</taxon>
        <taxon>Apocrita</taxon>
        <taxon>Proctotrupomorpha</taxon>
        <taxon>Chalcidoidea</taxon>
        <taxon>Trichogrammatidae</taxon>
        <taxon>Trichogramma</taxon>
    </lineage>
</organism>
<dbReference type="PROSITE" id="PS50158">
    <property type="entry name" value="ZF_CCHC"/>
    <property type="match status" value="1"/>
</dbReference>
<evidence type="ECO:0000313" key="4">
    <source>
        <dbReference type="Proteomes" id="UP001627154"/>
    </source>
</evidence>
<evidence type="ECO:0000259" key="2">
    <source>
        <dbReference type="PROSITE" id="PS50158"/>
    </source>
</evidence>
<dbReference type="AlphaFoldDB" id="A0ABD2WAP3"/>
<sequence>MIKELTKEMSSHNNLPSMEKLRGLEDYNDWKFAMKMYLQHEGVWQCVEGDPEATSNARNIERAKAKIALSVTEANYSHIRDAATPKEMWDSLQKAFEDSGFTRTMSLLRKLISTKLEDCASTEEYVDRIFTTAQILDGLDFIVSQEWLGSLLLAGLPEKYEPMIMAIESSGANTSGLSIKAKILQDVKYRNDETSSTSHNATFFTRSHKQKNKVNKRKPVKCYNYGKLGHFARDCRSKPGNSSQANICNTHDDNSPSYAWMFGREKVDGIDREWYLDSGATDHMSPNKELFEDFTEIQNETVDTANRCSLFGVHSNVVRHIGPRWIKEPWYWNNGDWWSRYLDRFHCFWDCSNGSTFTNTKQNK</sequence>
<protein>
    <recommendedName>
        <fullName evidence="2">CCHC-type domain-containing protein</fullName>
    </recommendedName>
</protein>
<keyword evidence="1" id="KW-0863">Zinc-finger</keyword>
<accession>A0ABD2WAP3</accession>
<keyword evidence="4" id="KW-1185">Reference proteome</keyword>
<dbReference type="GO" id="GO:0008270">
    <property type="term" value="F:zinc ion binding"/>
    <property type="evidence" value="ECO:0007669"/>
    <property type="project" value="UniProtKB-KW"/>
</dbReference>
<dbReference type="InterPro" id="IPR036875">
    <property type="entry name" value="Znf_CCHC_sf"/>
</dbReference>
<dbReference type="Pfam" id="PF14223">
    <property type="entry name" value="Retrotran_gag_2"/>
    <property type="match status" value="1"/>
</dbReference>
<dbReference type="PANTHER" id="PTHR47481:SF14">
    <property type="entry name" value="RETROTRANSPOSON COPIA-LIKE N-TERMINAL DOMAIN-CONTAINING PROTEIN"/>
    <property type="match status" value="1"/>
</dbReference>
<gene>
    <name evidence="3" type="ORF">TKK_015095</name>
</gene>
<dbReference type="SUPFAM" id="SSF57756">
    <property type="entry name" value="Retrovirus zinc finger-like domains"/>
    <property type="match status" value="1"/>
</dbReference>
<evidence type="ECO:0000256" key="1">
    <source>
        <dbReference type="PROSITE-ProRule" id="PRU00047"/>
    </source>
</evidence>
<dbReference type="Gene3D" id="4.10.60.10">
    <property type="entry name" value="Zinc finger, CCHC-type"/>
    <property type="match status" value="1"/>
</dbReference>
<dbReference type="Pfam" id="PF22936">
    <property type="entry name" value="Pol_BBD"/>
    <property type="match status" value="1"/>
</dbReference>
<dbReference type="Proteomes" id="UP001627154">
    <property type="component" value="Unassembled WGS sequence"/>
</dbReference>
<dbReference type="PANTHER" id="PTHR47481">
    <property type="match status" value="1"/>
</dbReference>
<proteinExistence type="predicted"/>
<name>A0ABD2WAP3_9HYME</name>
<dbReference type="EMBL" id="JBJJXI010000122">
    <property type="protein sequence ID" value="KAL3389730.1"/>
    <property type="molecule type" value="Genomic_DNA"/>
</dbReference>
<feature type="domain" description="CCHC-type" evidence="2">
    <location>
        <begin position="221"/>
        <end position="237"/>
    </location>
</feature>
<evidence type="ECO:0000313" key="3">
    <source>
        <dbReference type="EMBL" id="KAL3389730.1"/>
    </source>
</evidence>
<reference evidence="3 4" key="1">
    <citation type="journal article" date="2024" name="bioRxiv">
        <title>A reference genome for Trichogramma kaykai: A tiny desert-dwelling parasitoid wasp with competing sex-ratio distorters.</title>
        <authorList>
            <person name="Culotta J."/>
            <person name="Lindsey A.R."/>
        </authorList>
    </citation>
    <scope>NUCLEOTIDE SEQUENCE [LARGE SCALE GENOMIC DNA]</scope>
    <source>
        <strain evidence="3 4">KSX58</strain>
    </source>
</reference>
<dbReference type="InterPro" id="IPR054722">
    <property type="entry name" value="PolX-like_BBD"/>
</dbReference>
<keyword evidence="1" id="KW-0862">Zinc</keyword>
<keyword evidence="1" id="KW-0479">Metal-binding</keyword>
<comment type="caution">
    <text evidence="3">The sequence shown here is derived from an EMBL/GenBank/DDBJ whole genome shotgun (WGS) entry which is preliminary data.</text>
</comment>
<dbReference type="SMART" id="SM00343">
    <property type="entry name" value="ZnF_C2HC"/>
    <property type="match status" value="1"/>
</dbReference>